<evidence type="ECO:0000259" key="1">
    <source>
        <dbReference type="SMART" id="SM00849"/>
    </source>
</evidence>
<gene>
    <name evidence="2" type="ORF">F9K24_18645</name>
</gene>
<dbReference type="PANTHER" id="PTHR42663">
    <property type="entry name" value="HYDROLASE C777.06C-RELATED-RELATED"/>
    <property type="match status" value="1"/>
</dbReference>
<dbReference type="SMART" id="SM00849">
    <property type="entry name" value="Lactamase_B"/>
    <property type="match status" value="1"/>
</dbReference>
<dbReference type="GO" id="GO:0016787">
    <property type="term" value="F:hydrolase activity"/>
    <property type="evidence" value="ECO:0007669"/>
    <property type="project" value="UniProtKB-KW"/>
</dbReference>
<evidence type="ECO:0000313" key="2">
    <source>
        <dbReference type="EMBL" id="KAB2929782.1"/>
    </source>
</evidence>
<dbReference type="InterPro" id="IPR001279">
    <property type="entry name" value="Metallo-B-lactamas"/>
</dbReference>
<name>A0A833LVY1_9LEPT</name>
<dbReference type="Gene3D" id="3.60.15.10">
    <property type="entry name" value="Ribonuclease Z/Hydroxyacylglutathione hydrolase-like"/>
    <property type="match status" value="1"/>
</dbReference>
<feature type="domain" description="Metallo-beta-lactamase" evidence="1">
    <location>
        <begin position="61"/>
        <end position="238"/>
    </location>
</feature>
<dbReference type="Pfam" id="PF12706">
    <property type="entry name" value="Lactamase_B_2"/>
    <property type="match status" value="1"/>
</dbReference>
<dbReference type="SUPFAM" id="SSF56281">
    <property type="entry name" value="Metallo-hydrolase/oxidoreductase"/>
    <property type="match status" value="1"/>
</dbReference>
<accession>A0A833LVY1</accession>
<dbReference type="EMBL" id="WBUI01000026">
    <property type="protein sequence ID" value="KAB2929782.1"/>
    <property type="molecule type" value="Genomic_DNA"/>
</dbReference>
<sequence>MKVKFWGVRGSIPSPVRGFAIREKMKRILTLASPSDILDESSVERFLRSLPFSLTQTYGGNTTCLEIRSKSNDLMIIDAGTGLRDLGNRMMADEFGDGKGECHFLFTHSHWDHIQGFPFFVPAYIEGNTFHIHAVSDHFENRMRYQHDFEHFPVAFEGLQAKKIFHQHQPDETWQLHGINISTHSMRHPGGSWSYRLEEDGKVLIFGSDAEFRADEMENLEASLDYFRGADILIFDTQYTFEEQLQKIDWGHSSASIATDIAMKAGVKKLVLFHHDPSYTDEKLDEVYMRAIRYKEMMDIEGESNLEIHIAYEGLELMV</sequence>
<proteinExistence type="predicted"/>
<keyword evidence="2" id="KW-0378">Hydrolase</keyword>
<comment type="caution">
    <text evidence="2">The sequence shown here is derived from an EMBL/GenBank/DDBJ whole genome shotgun (WGS) entry which is preliminary data.</text>
</comment>
<organism evidence="2 3">
    <name type="scientific">Leptonema illini</name>
    <dbReference type="NCBI Taxonomy" id="183"/>
    <lineage>
        <taxon>Bacteria</taxon>
        <taxon>Pseudomonadati</taxon>
        <taxon>Spirochaetota</taxon>
        <taxon>Spirochaetia</taxon>
        <taxon>Leptospirales</taxon>
        <taxon>Leptospiraceae</taxon>
        <taxon>Leptonema</taxon>
    </lineage>
</organism>
<reference evidence="2 3" key="1">
    <citation type="submission" date="2019-10" db="EMBL/GenBank/DDBJ databases">
        <title>Extracellular Electron Transfer in a Candidatus Methanoperedens spp. Enrichment Culture.</title>
        <authorList>
            <person name="Berger S."/>
            <person name="Rangel Shaw D."/>
            <person name="Berben T."/>
            <person name="In 'T Zandt M."/>
            <person name="Frank J."/>
            <person name="Reimann J."/>
            <person name="Jetten M.S.M."/>
            <person name="Welte C.U."/>
        </authorList>
    </citation>
    <scope>NUCLEOTIDE SEQUENCE [LARGE SCALE GENOMIC DNA]</scope>
    <source>
        <strain evidence="2">SB12</strain>
    </source>
</reference>
<dbReference type="Proteomes" id="UP000460298">
    <property type="component" value="Unassembled WGS sequence"/>
</dbReference>
<dbReference type="CDD" id="cd07715">
    <property type="entry name" value="TaR3-like_MBL-fold"/>
    <property type="match status" value="1"/>
</dbReference>
<dbReference type="RefSeq" id="WP_002771658.1">
    <property type="nucleotide sequence ID" value="NZ_JQDG01000040.1"/>
</dbReference>
<protein>
    <submittedName>
        <fullName evidence="2">MBL fold metallo-hydrolase</fullName>
    </submittedName>
</protein>
<evidence type="ECO:0000313" key="3">
    <source>
        <dbReference type="Proteomes" id="UP000460298"/>
    </source>
</evidence>
<dbReference type="InterPro" id="IPR036866">
    <property type="entry name" value="RibonucZ/Hydroxyglut_hydro"/>
</dbReference>
<dbReference type="PANTHER" id="PTHR42663:SF4">
    <property type="entry name" value="SLL1036 PROTEIN"/>
    <property type="match status" value="1"/>
</dbReference>
<dbReference type="OrthoDB" id="9800940at2"/>
<dbReference type="AlphaFoldDB" id="A0A833LVY1"/>